<dbReference type="InterPro" id="IPR012033">
    <property type="entry name" value="UCP006600"/>
</dbReference>
<dbReference type="Gene3D" id="3.40.50.10160">
    <property type="entry name" value="MTH777-like"/>
    <property type="match status" value="1"/>
</dbReference>
<evidence type="ECO:0000313" key="1">
    <source>
        <dbReference type="EMBL" id="NVO67602.1"/>
    </source>
</evidence>
<reference evidence="1 2" key="1">
    <citation type="submission" date="2020-06" db="EMBL/GenBank/DDBJ databases">
        <title>Methanofollis fontis sp. nov., a methanogen isolated from marine sediments near a cold seep at Four-Way Closure Ridge offshore southwestern Taiwan.</title>
        <authorList>
            <person name="Chen S.-C."/>
            <person name="Teng N.-H."/>
            <person name="Lin Y.-S."/>
            <person name="Lai M.-C."/>
            <person name="Chen H.-H."/>
            <person name="Wang C.-C."/>
        </authorList>
    </citation>
    <scope>NUCLEOTIDE SEQUENCE [LARGE SCALE GENOMIC DNA]</scope>
    <source>
        <strain evidence="1 2">DSM 2702</strain>
    </source>
</reference>
<keyword evidence="2" id="KW-1185">Reference proteome</keyword>
<organism evidence="1 2">
    <name type="scientific">Methanofollis tationis</name>
    <dbReference type="NCBI Taxonomy" id="81417"/>
    <lineage>
        <taxon>Archaea</taxon>
        <taxon>Methanobacteriati</taxon>
        <taxon>Methanobacteriota</taxon>
        <taxon>Stenosarchaea group</taxon>
        <taxon>Methanomicrobia</taxon>
        <taxon>Methanomicrobiales</taxon>
        <taxon>Methanomicrobiaceae</taxon>
        <taxon>Methanofollis</taxon>
    </lineage>
</organism>
<name>A0A7K4HR04_9EURY</name>
<dbReference type="RefSeq" id="WP_176789175.1">
    <property type="nucleotide sequence ID" value="NZ_JABXWR010000001.1"/>
</dbReference>
<dbReference type="SUPFAM" id="SSF75181">
    <property type="entry name" value="Hypothetical protein MTH777 (MT0777)"/>
    <property type="match status" value="1"/>
</dbReference>
<gene>
    <name evidence="1" type="ORF">HWN36_09850</name>
</gene>
<dbReference type="InterPro" id="IPR036608">
    <property type="entry name" value="MTH777-like_sf"/>
</dbReference>
<comment type="caution">
    <text evidence="1">The sequence shown here is derived from an EMBL/GenBank/DDBJ whole genome shotgun (WGS) entry which is preliminary data.</text>
</comment>
<proteinExistence type="predicted"/>
<dbReference type="Pfam" id="PF09001">
    <property type="entry name" value="DUF1890"/>
    <property type="match status" value="1"/>
</dbReference>
<evidence type="ECO:0000313" key="2">
    <source>
        <dbReference type="Proteomes" id="UP000570823"/>
    </source>
</evidence>
<dbReference type="Proteomes" id="UP000570823">
    <property type="component" value="Unassembled WGS sequence"/>
</dbReference>
<protein>
    <submittedName>
        <fullName evidence="1">DUF1890 domain-containing protein</fullName>
    </submittedName>
</protein>
<dbReference type="EMBL" id="JABXWR010000001">
    <property type="protein sequence ID" value="NVO67602.1"/>
    <property type="molecule type" value="Genomic_DNA"/>
</dbReference>
<dbReference type="AlphaFoldDB" id="A0A7K4HR04"/>
<accession>A0A7K4HR04</accession>
<sequence length="153" mass="15884">MSGKEDEGLIVLGCPEAPAQVSLAIHLAHALKTAGKKPVITGNPSARALVAMADPERRYVGEMIDLDRCIEAMAANERDFAVSFVLVHVESGVSFAGTISAISSGKVIAVVFGKDAESLSALIDFPCEKVTVRTAHKAGPLKAAIAEVTGWGA</sequence>
<dbReference type="OrthoDB" id="144859at2157"/>